<feature type="transmembrane region" description="Helical" evidence="1">
    <location>
        <begin position="127"/>
        <end position="147"/>
    </location>
</feature>
<name>A0A060RC22_9BACT</name>
<keyword evidence="1" id="KW-0472">Membrane</keyword>
<dbReference type="HOGENOM" id="CLU_1303746_0_0_10"/>
<keyword evidence="1" id="KW-1133">Transmembrane helix</keyword>
<evidence type="ECO:0000313" key="3">
    <source>
        <dbReference type="Proteomes" id="UP000027616"/>
    </source>
</evidence>
<keyword evidence="3" id="KW-1185">Reference proteome</keyword>
<evidence type="ECO:0000313" key="2">
    <source>
        <dbReference type="EMBL" id="CDN30924.1"/>
    </source>
</evidence>
<keyword evidence="1" id="KW-0812">Transmembrane</keyword>
<evidence type="ECO:0000256" key="1">
    <source>
        <dbReference type="SAM" id="Phobius"/>
    </source>
</evidence>
<accession>A0A060RC22</accession>
<feature type="transmembrane region" description="Helical" evidence="1">
    <location>
        <begin position="100"/>
        <end position="120"/>
    </location>
</feature>
<organism evidence="2 3">
    <name type="scientific">Mucinivorans hirudinis</name>
    <dbReference type="NCBI Taxonomy" id="1433126"/>
    <lineage>
        <taxon>Bacteria</taxon>
        <taxon>Pseudomonadati</taxon>
        <taxon>Bacteroidota</taxon>
        <taxon>Bacteroidia</taxon>
        <taxon>Bacteroidales</taxon>
        <taxon>Rikenellaceae</taxon>
        <taxon>Mucinivorans</taxon>
    </lineage>
</organism>
<dbReference type="KEGG" id="rbc:BN938_0823"/>
<protein>
    <submittedName>
        <fullName evidence="2">Uncharacterized protein</fullName>
    </submittedName>
</protein>
<dbReference type="STRING" id="1433126.BN938_0823"/>
<dbReference type="Proteomes" id="UP000027616">
    <property type="component" value="Chromosome I"/>
</dbReference>
<dbReference type="AlphaFoldDB" id="A0A060RC22"/>
<feature type="transmembrane region" description="Helical" evidence="1">
    <location>
        <begin position="167"/>
        <end position="200"/>
    </location>
</feature>
<reference evidence="2 3" key="1">
    <citation type="journal article" date="2015" name="Genome Announc.">
        <title>Complete Genome Sequence of the Novel Leech Symbiont Mucinivorans hirudinis M3T.</title>
        <authorList>
            <person name="Nelson M.C."/>
            <person name="Bomar L."/>
            <person name="Graf J."/>
        </authorList>
    </citation>
    <scope>NUCLEOTIDE SEQUENCE [LARGE SCALE GENOMIC DNA]</scope>
    <source>
        <strain evidence="3">M3</strain>
    </source>
</reference>
<dbReference type="EMBL" id="HG934468">
    <property type="protein sequence ID" value="CDN30924.1"/>
    <property type="molecule type" value="Genomic_DNA"/>
</dbReference>
<dbReference type="eggNOG" id="ENOG50301RD">
    <property type="taxonomic scope" value="Bacteria"/>
</dbReference>
<feature type="transmembrane region" description="Helical" evidence="1">
    <location>
        <begin position="20"/>
        <end position="46"/>
    </location>
</feature>
<sequence>MEIQNSTQSVTTVIKGLTIYIIASIVSSVVKIIAVLMNLGTIMCAASTGDMGGAIASLGFTAIITLIVGLAVLYGIWLYYSGLQQFAPELDEVGTKAVGNLSNAALLMLIAQILTMVGIFVPIIGSVIAMILVVIAFVLNIVGYSALRNSASLNSLGQDGAKQLFTGFIFAIIAVCVSWIPVLSWIAAIVLNILYWVYLFKGWGKIRQSLQ</sequence>
<proteinExistence type="predicted"/>
<feature type="transmembrane region" description="Helical" evidence="1">
    <location>
        <begin position="58"/>
        <end position="80"/>
    </location>
</feature>
<gene>
    <name evidence="2" type="ORF">BN938_0823</name>
</gene>